<dbReference type="Proteomes" id="UP000821853">
    <property type="component" value="Chromosome 8"/>
</dbReference>
<protein>
    <submittedName>
        <fullName evidence="1">Uncharacterized protein</fullName>
    </submittedName>
</protein>
<dbReference type="OrthoDB" id="6141723at2759"/>
<comment type="caution">
    <text evidence="1">The sequence shown here is derived from an EMBL/GenBank/DDBJ whole genome shotgun (WGS) entry which is preliminary data.</text>
</comment>
<proteinExistence type="predicted"/>
<reference evidence="1 2" key="1">
    <citation type="journal article" date="2020" name="Cell">
        <title>Large-Scale Comparative Analyses of Tick Genomes Elucidate Their Genetic Diversity and Vector Capacities.</title>
        <authorList>
            <consortium name="Tick Genome and Microbiome Consortium (TIGMIC)"/>
            <person name="Jia N."/>
            <person name="Wang J."/>
            <person name="Shi W."/>
            <person name="Du L."/>
            <person name="Sun Y."/>
            <person name="Zhan W."/>
            <person name="Jiang J.F."/>
            <person name="Wang Q."/>
            <person name="Zhang B."/>
            <person name="Ji P."/>
            <person name="Bell-Sakyi L."/>
            <person name="Cui X.M."/>
            <person name="Yuan T.T."/>
            <person name="Jiang B.G."/>
            <person name="Yang W.F."/>
            <person name="Lam T.T."/>
            <person name="Chang Q.C."/>
            <person name="Ding S.J."/>
            <person name="Wang X.J."/>
            <person name="Zhu J.G."/>
            <person name="Ruan X.D."/>
            <person name="Zhao L."/>
            <person name="Wei J.T."/>
            <person name="Ye R.Z."/>
            <person name="Que T.C."/>
            <person name="Du C.H."/>
            <person name="Zhou Y.H."/>
            <person name="Cheng J.X."/>
            <person name="Dai P.F."/>
            <person name="Guo W.B."/>
            <person name="Han X.H."/>
            <person name="Huang E.J."/>
            <person name="Li L.F."/>
            <person name="Wei W."/>
            <person name="Gao Y.C."/>
            <person name="Liu J.Z."/>
            <person name="Shao H.Z."/>
            <person name="Wang X."/>
            <person name="Wang C.C."/>
            <person name="Yang T.C."/>
            <person name="Huo Q.B."/>
            <person name="Li W."/>
            <person name="Chen H.Y."/>
            <person name="Chen S.E."/>
            <person name="Zhou L.G."/>
            <person name="Ni X.B."/>
            <person name="Tian J.H."/>
            <person name="Sheng Y."/>
            <person name="Liu T."/>
            <person name="Pan Y.S."/>
            <person name="Xia L.Y."/>
            <person name="Li J."/>
            <person name="Zhao F."/>
            <person name="Cao W.C."/>
        </authorList>
    </citation>
    <scope>NUCLEOTIDE SEQUENCE [LARGE SCALE GENOMIC DNA]</scope>
    <source>
        <strain evidence="1">HaeL-2018</strain>
    </source>
</reference>
<evidence type="ECO:0000313" key="2">
    <source>
        <dbReference type="Proteomes" id="UP000821853"/>
    </source>
</evidence>
<accession>A0A9J6GZS9</accession>
<dbReference type="EMBL" id="JABSTR010000010">
    <property type="protein sequence ID" value="KAH9380297.1"/>
    <property type="molecule type" value="Genomic_DNA"/>
</dbReference>
<name>A0A9J6GZS9_HAELO</name>
<gene>
    <name evidence="1" type="ORF">HPB48_011287</name>
</gene>
<sequence length="89" mass="9872">MVCAKAMNAVTQTLIYNEDAVGADLVPRSHYLAISPGLGETPILFFYDEHAGEFALIHIYLGEPRNVVARPFAKASSEIPRKDRRGVER</sequence>
<evidence type="ECO:0000313" key="1">
    <source>
        <dbReference type="EMBL" id="KAH9380297.1"/>
    </source>
</evidence>
<organism evidence="1 2">
    <name type="scientific">Haemaphysalis longicornis</name>
    <name type="common">Bush tick</name>
    <dbReference type="NCBI Taxonomy" id="44386"/>
    <lineage>
        <taxon>Eukaryota</taxon>
        <taxon>Metazoa</taxon>
        <taxon>Ecdysozoa</taxon>
        <taxon>Arthropoda</taxon>
        <taxon>Chelicerata</taxon>
        <taxon>Arachnida</taxon>
        <taxon>Acari</taxon>
        <taxon>Parasitiformes</taxon>
        <taxon>Ixodida</taxon>
        <taxon>Ixodoidea</taxon>
        <taxon>Ixodidae</taxon>
        <taxon>Haemaphysalinae</taxon>
        <taxon>Haemaphysalis</taxon>
    </lineage>
</organism>
<dbReference type="VEuPathDB" id="VectorBase:HLOH_061641"/>
<keyword evidence="2" id="KW-1185">Reference proteome</keyword>
<dbReference type="AlphaFoldDB" id="A0A9J6GZS9"/>